<evidence type="ECO:0000313" key="2">
    <source>
        <dbReference type="Proteomes" id="UP000284283"/>
    </source>
</evidence>
<dbReference type="AlphaFoldDB" id="A0AAE8F4A8"/>
<gene>
    <name evidence="1" type="ORF">C9386_17280</name>
</gene>
<dbReference type="KEGG" id="xva:C7V42_08160"/>
<reference evidence="1 2" key="1">
    <citation type="submission" date="2018-03" db="EMBL/GenBank/DDBJ databases">
        <authorList>
            <person name="Wu G."/>
        </authorList>
    </citation>
    <scope>NUCLEOTIDE SEQUENCE [LARGE SCALE GENOMIC DNA]</scope>
    <source>
        <strain evidence="1 2">SAM-118</strain>
    </source>
</reference>
<evidence type="ECO:0000313" key="1">
    <source>
        <dbReference type="EMBL" id="RNK99255.1"/>
    </source>
</evidence>
<accession>A0AAE8F4A8</accession>
<sequence length="240" mass="25721">MTTLTGGQLIVKEVALTAAEQQGVAAGLAVYDANGGSPYVVSTLPASINIAAAAAAKKVTAKISPQAEATRPMTAMDAVTTPVYRETATRAALGMDNLGPFWYLNEQLRVAVSNLTSVINIGAIRSPFVVTNIIQFPDGSYFKVEWNWSLKDYSYVKGSAKDAAGNFIPETKADVTGTDAERIYVYPNYQTSFDAGERMIEHISNLGVRWQGNTTRPVDRSFHLACTSTPTGAVCQIVAM</sequence>
<comment type="caution">
    <text evidence="1">The sequence shown here is derived from an EMBL/GenBank/DDBJ whole genome shotgun (WGS) entry which is preliminary data.</text>
</comment>
<organism evidence="1 2">
    <name type="scientific">Xanthomonas vasicola pv. vasculorum</name>
    <dbReference type="NCBI Taxonomy" id="325776"/>
    <lineage>
        <taxon>Bacteria</taxon>
        <taxon>Pseudomonadati</taxon>
        <taxon>Pseudomonadota</taxon>
        <taxon>Gammaproteobacteria</taxon>
        <taxon>Lysobacterales</taxon>
        <taxon>Lysobacteraceae</taxon>
        <taxon>Xanthomonas</taxon>
    </lineage>
</organism>
<dbReference type="Proteomes" id="UP000284283">
    <property type="component" value="Unassembled WGS sequence"/>
</dbReference>
<dbReference type="RefSeq" id="WP_017116144.1">
    <property type="nucleotide sequence ID" value="NZ_CP025272.1"/>
</dbReference>
<protein>
    <submittedName>
        <fullName evidence="1">Uncharacterized protein</fullName>
    </submittedName>
</protein>
<proteinExistence type="predicted"/>
<dbReference type="EMBL" id="PYTT01000142">
    <property type="protein sequence ID" value="RNK99255.1"/>
    <property type="molecule type" value="Genomic_DNA"/>
</dbReference>
<name>A0AAE8F4A8_XANVA</name>